<evidence type="ECO:0000313" key="2">
    <source>
        <dbReference type="EMBL" id="CAK9100273.1"/>
    </source>
</evidence>
<reference evidence="2 3" key="1">
    <citation type="submission" date="2024-02" db="EMBL/GenBank/DDBJ databases">
        <authorList>
            <person name="Chen Y."/>
            <person name="Shah S."/>
            <person name="Dougan E. K."/>
            <person name="Thang M."/>
            <person name="Chan C."/>
        </authorList>
    </citation>
    <scope>NUCLEOTIDE SEQUENCE [LARGE SCALE GENOMIC DNA]</scope>
</reference>
<feature type="transmembrane region" description="Helical" evidence="1">
    <location>
        <begin position="110"/>
        <end position="137"/>
    </location>
</feature>
<keyword evidence="3" id="KW-1185">Reference proteome</keyword>
<protein>
    <recommendedName>
        <fullName evidence="4">TIR domain-containing protein</fullName>
    </recommendedName>
</protein>
<feature type="transmembrane region" description="Helical" evidence="1">
    <location>
        <begin position="157"/>
        <end position="175"/>
    </location>
</feature>
<keyword evidence="1" id="KW-0812">Transmembrane</keyword>
<proteinExistence type="predicted"/>
<feature type="transmembrane region" description="Helical" evidence="1">
    <location>
        <begin position="280"/>
        <end position="304"/>
    </location>
</feature>
<sequence length="545" mass="61029">MESEHRVALEDDPSLEIRSHSISRSSMGSPASAVARSESAALARPAQRVADMGITRPEVLRVVPAYHAFQRCGAAFRSSTRDELYHMSVASEEIPCFWSHSWHGGHRKKVLTLLTIYNGPAAIACGFLAALSMMALFSYGQLPGIQRDRREPEKLSSTWSLCAGISVAMLSFLFWRPQKKVFFDRICINETDVDLKYDAILSLAGMLKRSSEMLVLWDSSWSERLWCLFELAAFLKSKRNSKQVLTIRPTFLGPCSVCAFLGMSLAFLPVTTFPAQRYSLPAIFLCVFGTLSICGCSMAFRGYFRSVERLKEQLQSVKLEQTRSLCCDTNHRDAEGRQVICDREILKECVALWFGSTEAFEETVRRDVAELVASELDRVFNRRWSIAVSMPMFWALMDCSATHWKTQDLPRAVAWFVGGLSLWILSAPIFIDYFIYLTYLFRHQNPSSRVRDWGQNLAVLLLTLPALLGLLGVFFLVRLFPPKPLLRGGLYVAVMLTLATTHQVVKWLRNGRGRCGSVGCGSCLGKTGPWSMEVPSEAGSTGSTA</sequence>
<organism evidence="2 3">
    <name type="scientific">Durusdinium trenchii</name>
    <dbReference type="NCBI Taxonomy" id="1381693"/>
    <lineage>
        <taxon>Eukaryota</taxon>
        <taxon>Sar</taxon>
        <taxon>Alveolata</taxon>
        <taxon>Dinophyceae</taxon>
        <taxon>Suessiales</taxon>
        <taxon>Symbiodiniaceae</taxon>
        <taxon>Durusdinium</taxon>
    </lineage>
</organism>
<dbReference type="EMBL" id="CAXAMN010026040">
    <property type="protein sequence ID" value="CAK9100273.1"/>
    <property type="molecule type" value="Genomic_DNA"/>
</dbReference>
<comment type="caution">
    <text evidence="2">The sequence shown here is derived from an EMBL/GenBank/DDBJ whole genome shotgun (WGS) entry which is preliminary data.</text>
</comment>
<dbReference type="Proteomes" id="UP001642484">
    <property type="component" value="Unassembled WGS sequence"/>
</dbReference>
<evidence type="ECO:0008006" key="4">
    <source>
        <dbReference type="Google" id="ProtNLM"/>
    </source>
</evidence>
<name>A0ABP0RIT2_9DINO</name>
<evidence type="ECO:0000313" key="3">
    <source>
        <dbReference type="Proteomes" id="UP001642484"/>
    </source>
</evidence>
<feature type="transmembrane region" description="Helical" evidence="1">
    <location>
        <begin position="412"/>
        <end position="436"/>
    </location>
</feature>
<keyword evidence="1" id="KW-0472">Membrane</keyword>
<accession>A0ABP0RIT2</accession>
<evidence type="ECO:0000256" key="1">
    <source>
        <dbReference type="SAM" id="Phobius"/>
    </source>
</evidence>
<keyword evidence="1" id="KW-1133">Transmembrane helix</keyword>
<feature type="transmembrane region" description="Helical" evidence="1">
    <location>
        <begin position="457"/>
        <end position="477"/>
    </location>
</feature>
<feature type="transmembrane region" description="Helical" evidence="1">
    <location>
        <begin position="245"/>
        <end position="268"/>
    </location>
</feature>
<gene>
    <name evidence="2" type="ORF">CCMP2556_LOCUS47405</name>
</gene>